<dbReference type="GO" id="GO:0005886">
    <property type="term" value="C:plasma membrane"/>
    <property type="evidence" value="ECO:0007669"/>
    <property type="project" value="TreeGrafter"/>
</dbReference>
<evidence type="ECO:0000259" key="9">
    <source>
        <dbReference type="Pfam" id="PF07699"/>
    </source>
</evidence>
<keyword evidence="5" id="KW-0067">ATP-binding</keyword>
<dbReference type="Proteomes" id="UP000314294">
    <property type="component" value="Unassembled WGS sequence"/>
</dbReference>
<dbReference type="Gene3D" id="2.10.50.10">
    <property type="entry name" value="Tumor Necrosis Factor Receptor, subunit A, domain 2"/>
    <property type="match status" value="1"/>
</dbReference>
<dbReference type="EMBL" id="SRLO01000179">
    <property type="protein sequence ID" value="TNN69165.1"/>
    <property type="molecule type" value="Genomic_DNA"/>
</dbReference>
<dbReference type="FunFam" id="2.10.50.10:FF:000001">
    <property type="entry name" value="Ephrin type-A receptor 5"/>
    <property type="match status" value="1"/>
</dbReference>
<keyword evidence="4" id="KW-0547">Nucleotide-binding</keyword>
<dbReference type="AlphaFoldDB" id="A0A4Z2HV38"/>
<gene>
    <name evidence="10" type="primary">EPHA7_0</name>
    <name evidence="10" type="ORF">EYF80_020632</name>
</gene>
<dbReference type="GO" id="GO:0030425">
    <property type="term" value="C:dendrite"/>
    <property type="evidence" value="ECO:0007669"/>
    <property type="project" value="TreeGrafter"/>
</dbReference>
<evidence type="ECO:0000313" key="11">
    <source>
        <dbReference type="Proteomes" id="UP000314294"/>
    </source>
</evidence>
<dbReference type="GO" id="GO:0005524">
    <property type="term" value="F:ATP binding"/>
    <property type="evidence" value="ECO:0007669"/>
    <property type="project" value="UniProtKB-KW"/>
</dbReference>
<dbReference type="Pfam" id="PF07699">
    <property type="entry name" value="Ephrin_rec_like"/>
    <property type="match status" value="1"/>
</dbReference>
<protein>
    <submittedName>
        <fullName evidence="10">Ephrin type-A receptor 7</fullName>
    </submittedName>
</protein>
<dbReference type="GO" id="GO:0005005">
    <property type="term" value="F:transmembrane-ephrin receptor activity"/>
    <property type="evidence" value="ECO:0007669"/>
    <property type="project" value="TreeGrafter"/>
</dbReference>
<evidence type="ECO:0000256" key="8">
    <source>
        <dbReference type="ARBA" id="ARBA00023170"/>
    </source>
</evidence>
<dbReference type="GO" id="GO:0007411">
    <property type="term" value="P:axon guidance"/>
    <property type="evidence" value="ECO:0007669"/>
    <property type="project" value="TreeGrafter"/>
</dbReference>
<dbReference type="OrthoDB" id="4062651at2759"/>
<dbReference type="PANTHER" id="PTHR46877">
    <property type="entry name" value="EPH RECEPTOR A5"/>
    <property type="match status" value="1"/>
</dbReference>
<feature type="domain" description="Tyrosine-protein kinase ephrin type A/B receptor-like" evidence="9">
    <location>
        <begin position="28"/>
        <end position="60"/>
    </location>
</feature>
<evidence type="ECO:0000256" key="1">
    <source>
        <dbReference type="ARBA" id="ARBA00004167"/>
    </source>
</evidence>
<evidence type="ECO:0000313" key="10">
    <source>
        <dbReference type="EMBL" id="TNN69165.1"/>
    </source>
</evidence>
<evidence type="ECO:0000256" key="2">
    <source>
        <dbReference type="ARBA" id="ARBA00022692"/>
    </source>
</evidence>
<organism evidence="10 11">
    <name type="scientific">Liparis tanakae</name>
    <name type="common">Tanaka's snailfish</name>
    <dbReference type="NCBI Taxonomy" id="230148"/>
    <lineage>
        <taxon>Eukaryota</taxon>
        <taxon>Metazoa</taxon>
        <taxon>Chordata</taxon>
        <taxon>Craniata</taxon>
        <taxon>Vertebrata</taxon>
        <taxon>Euteleostomi</taxon>
        <taxon>Actinopterygii</taxon>
        <taxon>Neopterygii</taxon>
        <taxon>Teleostei</taxon>
        <taxon>Neoteleostei</taxon>
        <taxon>Acanthomorphata</taxon>
        <taxon>Eupercaria</taxon>
        <taxon>Perciformes</taxon>
        <taxon>Cottioidei</taxon>
        <taxon>Cottales</taxon>
        <taxon>Liparidae</taxon>
        <taxon>Liparis</taxon>
    </lineage>
</organism>
<dbReference type="InterPro" id="IPR011641">
    <property type="entry name" value="Tyr-kin_ephrin_A/B_rcpt-like"/>
</dbReference>
<dbReference type="InterPro" id="IPR050449">
    <property type="entry name" value="Ephrin_rcpt_TKs"/>
</dbReference>
<keyword evidence="2" id="KW-0812">Transmembrane</keyword>
<evidence type="ECO:0000256" key="6">
    <source>
        <dbReference type="ARBA" id="ARBA00022989"/>
    </source>
</evidence>
<reference evidence="10 11" key="1">
    <citation type="submission" date="2019-03" db="EMBL/GenBank/DDBJ databases">
        <title>First draft genome of Liparis tanakae, snailfish: a comprehensive survey of snailfish specific genes.</title>
        <authorList>
            <person name="Kim W."/>
            <person name="Song I."/>
            <person name="Jeong J.-H."/>
            <person name="Kim D."/>
            <person name="Kim S."/>
            <person name="Ryu S."/>
            <person name="Song J.Y."/>
            <person name="Lee S.K."/>
        </authorList>
    </citation>
    <scope>NUCLEOTIDE SEQUENCE [LARGE SCALE GENOMIC DNA]</scope>
    <source>
        <tissue evidence="10">Muscle</tissue>
    </source>
</reference>
<dbReference type="PANTHER" id="PTHR46877:SF9">
    <property type="entry name" value="EPHRIN TYPE-A RECEPTOR 7"/>
    <property type="match status" value="1"/>
</dbReference>
<evidence type="ECO:0000256" key="3">
    <source>
        <dbReference type="ARBA" id="ARBA00022737"/>
    </source>
</evidence>
<proteinExistence type="predicted"/>
<comment type="caution">
    <text evidence="10">The sequence shown here is derived from an EMBL/GenBank/DDBJ whole genome shotgun (WGS) entry which is preliminary data.</text>
</comment>
<evidence type="ECO:0000256" key="4">
    <source>
        <dbReference type="ARBA" id="ARBA00022741"/>
    </source>
</evidence>
<keyword evidence="11" id="KW-1185">Reference proteome</keyword>
<keyword evidence="6" id="KW-1133">Transmembrane helix</keyword>
<keyword evidence="7" id="KW-0472">Membrane</keyword>
<sequence>MKALGGGAGRDVNLPVCCVMPRSPRDGCSACGRGFYKSSSQDLQCSRCPAHSFNDREGSWRCDCDDGYYRALSDPPSVACTSESRLPSLGQATAALVGT</sequence>
<accession>A0A4Z2HV38</accession>
<keyword evidence="3" id="KW-0677">Repeat</keyword>
<keyword evidence="8 10" id="KW-0675">Receptor</keyword>
<name>A0A4Z2HV38_9TELE</name>
<evidence type="ECO:0000256" key="7">
    <source>
        <dbReference type="ARBA" id="ARBA00023136"/>
    </source>
</evidence>
<comment type="subcellular location">
    <subcellularLocation>
        <location evidence="1">Membrane</location>
        <topology evidence="1">Single-pass membrane protein</topology>
    </subcellularLocation>
</comment>
<evidence type="ECO:0000256" key="5">
    <source>
        <dbReference type="ARBA" id="ARBA00022840"/>
    </source>
</evidence>